<dbReference type="Pfam" id="PF07244">
    <property type="entry name" value="POTRA"/>
    <property type="match status" value="1"/>
</dbReference>
<evidence type="ECO:0000256" key="4">
    <source>
        <dbReference type="ARBA" id="ARBA00023136"/>
    </source>
</evidence>
<evidence type="ECO:0000256" key="1">
    <source>
        <dbReference type="ARBA" id="ARBA00004370"/>
    </source>
</evidence>
<accession>A0A7C4W373</accession>
<keyword evidence="4 6" id="KW-0472">Membrane</keyword>
<reference evidence="9" key="1">
    <citation type="journal article" date="2020" name="mSystems">
        <title>Genome- and Community-Level Interaction Insights into Carbon Utilization and Element Cycling Functions of Hydrothermarchaeota in Hydrothermal Sediment.</title>
        <authorList>
            <person name="Zhou Z."/>
            <person name="Liu Y."/>
            <person name="Xu W."/>
            <person name="Pan J."/>
            <person name="Luo Z.H."/>
            <person name="Li M."/>
        </authorList>
    </citation>
    <scope>NUCLEOTIDE SEQUENCE [LARGE SCALE GENOMIC DNA]</scope>
    <source>
        <strain evidence="9">SpSt-609</strain>
    </source>
</reference>
<dbReference type="InterPro" id="IPR010827">
    <property type="entry name" value="BamA/TamA_POTRA"/>
</dbReference>
<name>A0A7C4W373_9BACT</name>
<evidence type="ECO:0000256" key="5">
    <source>
        <dbReference type="ARBA" id="ARBA00023237"/>
    </source>
</evidence>
<keyword evidence="2 6" id="KW-0812">Transmembrane</keyword>
<comment type="subcellular location">
    <subcellularLocation>
        <location evidence="1">Membrane</location>
    </subcellularLocation>
</comment>
<evidence type="ECO:0008006" key="10">
    <source>
        <dbReference type="Google" id="ProtNLM"/>
    </source>
</evidence>
<dbReference type="InterPro" id="IPR000184">
    <property type="entry name" value="Bac_surfAg_D15"/>
</dbReference>
<keyword evidence="5" id="KW-0998">Cell outer membrane</keyword>
<feature type="transmembrane region" description="Helical" evidence="6">
    <location>
        <begin position="32"/>
        <end position="50"/>
    </location>
</feature>
<evidence type="ECO:0000259" key="7">
    <source>
        <dbReference type="Pfam" id="PF01103"/>
    </source>
</evidence>
<gene>
    <name evidence="9" type="ORF">ENT77_04840</name>
</gene>
<feature type="domain" description="POTRA" evidence="8">
    <location>
        <begin position="379"/>
        <end position="450"/>
    </location>
</feature>
<comment type="caution">
    <text evidence="9">The sequence shown here is derived from an EMBL/GenBank/DDBJ whole genome shotgun (WGS) entry which is preliminary data.</text>
</comment>
<feature type="domain" description="Bacterial surface antigen (D15)" evidence="7">
    <location>
        <begin position="489"/>
        <end position="762"/>
    </location>
</feature>
<proteinExistence type="predicted"/>
<keyword evidence="6" id="KW-1133">Transmembrane helix</keyword>
<dbReference type="EMBL" id="DSZY01000022">
    <property type="protein sequence ID" value="HGU40509.1"/>
    <property type="molecule type" value="Genomic_DNA"/>
</dbReference>
<organism evidence="9">
    <name type="scientific">Fervidobacterium thailandense</name>
    <dbReference type="NCBI Taxonomy" id="1008305"/>
    <lineage>
        <taxon>Bacteria</taxon>
        <taxon>Thermotogati</taxon>
        <taxon>Thermotogota</taxon>
        <taxon>Thermotogae</taxon>
        <taxon>Thermotogales</taxon>
        <taxon>Fervidobacteriaceae</taxon>
        <taxon>Fervidobacterium</taxon>
    </lineage>
</organism>
<evidence type="ECO:0000313" key="9">
    <source>
        <dbReference type="EMBL" id="HGU40509.1"/>
    </source>
</evidence>
<evidence type="ECO:0000256" key="6">
    <source>
        <dbReference type="SAM" id="Phobius"/>
    </source>
</evidence>
<dbReference type="AlphaFoldDB" id="A0A7C4W373"/>
<dbReference type="PANTHER" id="PTHR12815">
    <property type="entry name" value="SORTING AND ASSEMBLY MACHINERY SAMM50 PROTEIN FAMILY MEMBER"/>
    <property type="match status" value="1"/>
</dbReference>
<dbReference type="GO" id="GO:0019867">
    <property type="term" value="C:outer membrane"/>
    <property type="evidence" value="ECO:0007669"/>
    <property type="project" value="InterPro"/>
</dbReference>
<evidence type="ECO:0000259" key="8">
    <source>
        <dbReference type="Pfam" id="PF07244"/>
    </source>
</evidence>
<dbReference type="PANTHER" id="PTHR12815:SF47">
    <property type="entry name" value="TRANSLOCATION AND ASSEMBLY MODULE SUBUNIT TAMA"/>
    <property type="match status" value="1"/>
</dbReference>
<dbReference type="InterPro" id="IPR039910">
    <property type="entry name" value="D15-like"/>
</dbReference>
<dbReference type="Gene3D" id="2.40.160.50">
    <property type="entry name" value="membrane protein fhac: a member of the omp85/tpsb transporter family"/>
    <property type="match status" value="1"/>
</dbReference>
<protein>
    <recommendedName>
        <fullName evidence="10">Outer membrane protein assembly factor</fullName>
    </recommendedName>
</protein>
<dbReference type="Gene3D" id="3.10.20.310">
    <property type="entry name" value="membrane protein fhac"/>
    <property type="match status" value="2"/>
</dbReference>
<evidence type="ECO:0000256" key="2">
    <source>
        <dbReference type="ARBA" id="ARBA00022692"/>
    </source>
</evidence>
<evidence type="ECO:0000256" key="3">
    <source>
        <dbReference type="ARBA" id="ARBA00022729"/>
    </source>
</evidence>
<sequence>MCGIIFLSCALVQTISFSEVDFVGLLAKSKFLLVFFIVSLSLVSTFGFVLKEVRIEGLKTVKVSELEEIYKGYINKDVNEQAIDDIILGIDTIGYFEEVSYELTGDDKAKFLKIKVKENPPIQRLEIVLNGPGLVDKETLRNSISLAEKKAFSFTKFWESIDNLAKLYSDKGYLVATPRSQDKSLASVYVSGTVAGESVKFIITEYVLYKLEFKLISEDEELKKEFERIKKEITLRQYADYERKNWFERIFDSEKSYVPTLKDLQSVVQSLSRYVYFTLINISAEDTNAKFPAKILNLTLVEKTIVSEPLKLKGVKTKDNTVFSESELVGEVREGIYSNFAILKKIQTVKEKYDKAGYFIDLSLEPNPDGYLYIVINEYKVRDVKFEGNNLTKSYVFDDMVYVRPGILLNRNELQLTYVELMKANFFKSIDFDFRPVQNEKSLVDVIIKLGEKDKKFDFQGGITYGPVNDRPWWDGFAGIVELSTTNPTGHGENLSITFQKSILETNINLSTGIRKPFGWPIIFGATIKFDSNETADGTSTTNLVYSANLSTIKTTLGQLSTELRFEDSTESSSTKLNYKTLVTSASYILETLDNLYVPMNGYSITLTANKYFPLSESGSDAFSYLGEITMHLPILQNLSLASRVLAGQSFQNSGKPVTFSLAGLNQVRGANPPDTKPVMGTVIGLLNSEIRYKEKDQMFYGSLFYDIGFASNAYDFANLKQSVGIELGLTVPMFGLIRFGWGIPIQAEIKPNFFFLFGKTF</sequence>
<dbReference type="Pfam" id="PF01103">
    <property type="entry name" value="Omp85"/>
    <property type="match status" value="1"/>
</dbReference>
<keyword evidence="3" id="KW-0732">Signal</keyword>